<dbReference type="EMBL" id="JARBDR010000813">
    <property type="protein sequence ID" value="KAJ8306288.1"/>
    <property type="molecule type" value="Genomic_DNA"/>
</dbReference>
<evidence type="ECO:0000313" key="2">
    <source>
        <dbReference type="EMBL" id="KAJ8306288.1"/>
    </source>
</evidence>
<proteinExistence type="predicted"/>
<keyword evidence="3" id="KW-1185">Reference proteome</keyword>
<keyword evidence="1" id="KW-1133">Transmembrane helix</keyword>
<keyword evidence="1" id="KW-0812">Transmembrane</keyword>
<accession>A0ABQ9EM24</accession>
<evidence type="ECO:0000313" key="3">
    <source>
        <dbReference type="Proteomes" id="UP001217089"/>
    </source>
</evidence>
<comment type="caution">
    <text evidence="2">The sequence shown here is derived from an EMBL/GenBank/DDBJ whole genome shotgun (WGS) entry which is preliminary data.</text>
</comment>
<evidence type="ECO:0000256" key="1">
    <source>
        <dbReference type="SAM" id="Phobius"/>
    </source>
</evidence>
<dbReference type="Proteomes" id="UP001217089">
    <property type="component" value="Unassembled WGS sequence"/>
</dbReference>
<reference evidence="2 3" key="1">
    <citation type="submission" date="2022-12" db="EMBL/GenBank/DDBJ databases">
        <title>Chromosome-level genome of Tegillarca granosa.</title>
        <authorList>
            <person name="Kim J."/>
        </authorList>
    </citation>
    <scope>NUCLEOTIDE SEQUENCE [LARGE SCALE GENOMIC DNA]</scope>
    <source>
        <strain evidence="2">Teg-2019</strain>
        <tissue evidence="2">Adductor muscle</tissue>
    </source>
</reference>
<keyword evidence="1" id="KW-0472">Membrane</keyword>
<name>A0ABQ9EM24_TEGGR</name>
<feature type="transmembrane region" description="Helical" evidence="1">
    <location>
        <begin position="43"/>
        <end position="63"/>
    </location>
</feature>
<organism evidence="2 3">
    <name type="scientific">Tegillarca granosa</name>
    <name type="common">Malaysian cockle</name>
    <name type="synonym">Anadara granosa</name>
    <dbReference type="NCBI Taxonomy" id="220873"/>
    <lineage>
        <taxon>Eukaryota</taxon>
        <taxon>Metazoa</taxon>
        <taxon>Spiralia</taxon>
        <taxon>Lophotrochozoa</taxon>
        <taxon>Mollusca</taxon>
        <taxon>Bivalvia</taxon>
        <taxon>Autobranchia</taxon>
        <taxon>Pteriomorphia</taxon>
        <taxon>Arcoida</taxon>
        <taxon>Arcoidea</taxon>
        <taxon>Arcidae</taxon>
        <taxon>Tegillarca</taxon>
    </lineage>
</organism>
<protein>
    <submittedName>
        <fullName evidence="2">Uncharacterized protein</fullName>
    </submittedName>
</protein>
<sequence length="202" mass="23727">MFRDTRCGFHKVAFIQIHVTESKTKVPKRYNVGQRYCTKDNLLTVYNVLYMINYVVVHLIVILRTEEAIDIRRRYYGLLERVKNYIKQGCVRLCFMSNNNEIIRGSFIRETVLSSRDGVFLSSLLFRDQFTAFCKSIDPKSVALGPCTLIQLAGFEIDDMLQQWPSSANEWINRVRKRNWPSRELVNDILKKRLPPCSIRKP</sequence>
<gene>
    <name evidence="2" type="ORF">KUTeg_016833</name>
</gene>